<evidence type="ECO:0000313" key="5">
    <source>
        <dbReference type="RefSeq" id="XP_022325149.1"/>
    </source>
</evidence>
<dbReference type="GO" id="GO:0005524">
    <property type="term" value="F:ATP binding"/>
    <property type="evidence" value="ECO:0007669"/>
    <property type="project" value="UniProtKB-KW"/>
</dbReference>
<protein>
    <submittedName>
        <fullName evidence="5">Heat shock 70 kDa protein 12A-like</fullName>
    </submittedName>
</protein>
<reference evidence="5" key="1">
    <citation type="submission" date="2025-08" db="UniProtKB">
        <authorList>
            <consortium name="RefSeq"/>
        </authorList>
    </citation>
    <scope>IDENTIFICATION</scope>
    <source>
        <tissue evidence="5">Whole sample</tissue>
    </source>
</reference>
<evidence type="ECO:0000256" key="2">
    <source>
        <dbReference type="ARBA" id="ARBA00022741"/>
    </source>
</evidence>
<gene>
    <name evidence="5" type="primary">LOC111125527</name>
</gene>
<organism evidence="4 5">
    <name type="scientific">Crassostrea virginica</name>
    <name type="common">Eastern oyster</name>
    <dbReference type="NCBI Taxonomy" id="6565"/>
    <lineage>
        <taxon>Eukaryota</taxon>
        <taxon>Metazoa</taxon>
        <taxon>Spiralia</taxon>
        <taxon>Lophotrochozoa</taxon>
        <taxon>Mollusca</taxon>
        <taxon>Bivalvia</taxon>
        <taxon>Autobranchia</taxon>
        <taxon>Pteriomorphia</taxon>
        <taxon>Ostreida</taxon>
        <taxon>Ostreoidea</taxon>
        <taxon>Ostreidae</taxon>
        <taxon>Crassostrea</taxon>
    </lineage>
</organism>
<dbReference type="Gene3D" id="3.30.420.40">
    <property type="match status" value="4"/>
</dbReference>
<dbReference type="RefSeq" id="XP_022325149.1">
    <property type="nucleotide sequence ID" value="XM_022469441.1"/>
</dbReference>
<dbReference type="Pfam" id="PF00012">
    <property type="entry name" value="HSP70"/>
    <property type="match status" value="2"/>
</dbReference>
<dbReference type="PANTHER" id="PTHR14187:SF5">
    <property type="entry name" value="HEAT SHOCK 70 KDA PROTEIN 12A"/>
    <property type="match status" value="1"/>
</dbReference>
<dbReference type="GeneID" id="111125527"/>
<sequence>MSSILVAAIDFGTTFSGYAFSFLHEFEEIPLKISAMKWNSRMGPLTTEKTSTCVLFDEDRKFKLFGYEAENKYSTLADDKKHHDWYYFRRFKMMLYDKKGLSRDTLIEDDKGKTMEAMTVFSAAIGYLRNHLLLTCKNQLTDIEDSDIKWVLTVPAIWTDPSKQFMKEAAEKYGINKDRLIIALEPEVASLYCMYLPVQRDGENSTFGVFKSGSKYMVVDAGGGTIDITVHEVQDNGTLVELHKANGGNWGGTKVDSSFESLLASIVGEEVFKVFTTDHKYDYIDLMTDFEIKKRTIDPKLSDKLIFKVPVSLLETFRKVNSGEDIQTVVTSNARIQNQLTWTGDKLRMEAQLTKALFDESCKKLVDHLHQLFTLPNVKDVSSILLVGGFAESPMLQEAVREAFRNKKVIVPQEAGLAVLKGAVLYGHEPKTISARSMSSLLVAAIDFGTTFSGYAFSFLHDYKRDPLKISANSWNAGIGHLVTLKTSTCVLFDAAGNFHSFGFEAEEKYSDLALDEMHHNWYYFRRFKMMLYDKTELKRETLIEDDKGKKMEAMKVFSAAIGYLKEHLHSTCKRQLTDIEDSDITWVLTVPAIWTDPSKQFMREAAEKVGISRDRLVIALEPEAASLYCMHLPVHKDSENSTFGVFKSGSKYMVVDAGGGTIDITVHEVQNDRTLKEIYKANGGDWGGTKVDASFKRLLAFIVGNDVIDAFNTNHRYDFLELLRDFEVKKRTIKPNLTEKVTFKVPTTLLQTFHEMHPGSNIKDVVTSNVRFKNQLTWTGDKLRMEAQLTKALFDESCKKIVDHMHKLFRHPCVKDVSSILLVGGFAESPMLQEAVREAFSELKVIVPQDAGLAVLKGAVLYGHQPKAISGRVCKYTYGVGTMIPFNSTIHPQSKKITLNGVDLCRDKFSIHVRVGQLVKVGEPQVKQGYSVTTPDSTTISFGIYTSNDKEPTYTTDVGCTRLGTLTLDMPNTSKGKNRGADVYMTFSGTEIIVTAVDQNDPKRIVATNVDFLG</sequence>
<keyword evidence="3" id="KW-0067">ATP-binding</keyword>
<dbReference type="InterPro" id="IPR013126">
    <property type="entry name" value="Hsp_70_fam"/>
</dbReference>
<dbReference type="CDD" id="cd10229">
    <property type="entry name" value="ASKHA_NBD_HSP70_HSPA12"/>
    <property type="match status" value="2"/>
</dbReference>
<evidence type="ECO:0000256" key="1">
    <source>
        <dbReference type="ARBA" id="ARBA00007381"/>
    </source>
</evidence>
<dbReference type="OrthoDB" id="6064993at2759"/>
<dbReference type="GO" id="GO:0140662">
    <property type="term" value="F:ATP-dependent protein folding chaperone"/>
    <property type="evidence" value="ECO:0007669"/>
    <property type="project" value="InterPro"/>
</dbReference>
<dbReference type="SUPFAM" id="SSF53067">
    <property type="entry name" value="Actin-like ATPase domain"/>
    <property type="match status" value="4"/>
</dbReference>
<evidence type="ECO:0000313" key="4">
    <source>
        <dbReference type="Proteomes" id="UP000694844"/>
    </source>
</evidence>
<keyword evidence="4" id="KW-1185">Reference proteome</keyword>
<dbReference type="InterPro" id="IPR043129">
    <property type="entry name" value="ATPase_NBD"/>
</dbReference>
<dbReference type="PANTHER" id="PTHR14187">
    <property type="entry name" value="ALPHA KINASE/ELONGATION FACTOR 2 KINASE"/>
    <property type="match status" value="1"/>
</dbReference>
<dbReference type="Proteomes" id="UP000694844">
    <property type="component" value="Chromosome 3"/>
</dbReference>
<proteinExistence type="inferred from homology"/>
<accession>A0A8B8DC86</accession>
<keyword evidence="2" id="KW-0547">Nucleotide-binding</keyword>
<name>A0A8B8DC86_CRAVI</name>
<dbReference type="KEGG" id="cvn:111125527"/>
<comment type="similarity">
    <text evidence="1">Belongs to the heat shock protein 70 family.</text>
</comment>
<dbReference type="AlphaFoldDB" id="A0A8B8DC86"/>
<evidence type="ECO:0000256" key="3">
    <source>
        <dbReference type="ARBA" id="ARBA00022840"/>
    </source>
</evidence>